<proteinExistence type="predicted"/>
<dbReference type="AlphaFoldDB" id="A0A835QDF8"/>
<dbReference type="Proteomes" id="UP000636800">
    <property type="component" value="Unassembled WGS sequence"/>
</dbReference>
<keyword evidence="2" id="KW-0863">Zinc-finger</keyword>
<feature type="compositionally biased region" description="Low complexity" evidence="4">
    <location>
        <begin position="1"/>
        <end position="20"/>
    </location>
</feature>
<dbReference type="GO" id="GO:0008270">
    <property type="term" value="F:zinc ion binding"/>
    <property type="evidence" value="ECO:0007669"/>
    <property type="project" value="UniProtKB-KW"/>
</dbReference>
<dbReference type="OrthoDB" id="193499at2759"/>
<comment type="caution">
    <text evidence="6">The sequence shown here is derived from an EMBL/GenBank/DDBJ whole genome shotgun (WGS) entry which is preliminary data.</text>
</comment>
<dbReference type="Gene3D" id="3.30.40.100">
    <property type="match status" value="1"/>
</dbReference>
<evidence type="ECO:0000256" key="1">
    <source>
        <dbReference type="ARBA" id="ARBA00022723"/>
    </source>
</evidence>
<evidence type="ECO:0000313" key="7">
    <source>
        <dbReference type="Proteomes" id="UP000636800"/>
    </source>
</evidence>
<name>A0A835QDF8_VANPL</name>
<dbReference type="PROSITE" id="PS51050">
    <property type="entry name" value="ZF_CW"/>
    <property type="match status" value="1"/>
</dbReference>
<gene>
    <name evidence="6" type="ORF">HPP92_017104</name>
</gene>
<organism evidence="6 7">
    <name type="scientific">Vanilla planifolia</name>
    <name type="common">Vanilla</name>
    <dbReference type="NCBI Taxonomy" id="51239"/>
    <lineage>
        <taxon>Eukaryota</taxon>
        <taxon>Viridiplantae</taxon>
        <taxon>Streptophyta</taxon>
        <taxon>Embryophyta</taxon>
        <taxon>Tracheophyta</taxon>
        <taxon>Spermatophyta</taxon>
        <taxon>Magnoliopsida</taxon>
        <taxon>Liliopsida</taxon>
        <taxon>Asparagales</taxon>
        <taxon>Orchidaceae</taxon>
        <taxon>Vanilloideae</taxon>
        <taxon>Vanilleae</taxon>
        <taxon>Vanilla</taxon>
    </lineage>
</organism>
<dbReference type="Pfam" id="PF07496">
    <property type="entry name" value="zf-CW"/>
    <property type="match status" value="1"/>
</dbReference>
<dbReference type="EMBL" id="JADCNL010000008">
    <property type="protein sequence ID" value="KAG0470404.1"/>
    <property type="molecule type" value="Genomic_DNA"/>
</dbReference>
<sequence>MNKESSSSSITSKSTPNKSPGDAEFGVENSAEQCSMTCSNSVVINNVGCNSPREDLIPESNQIENSLAPPLNFVASNVSSRTMPSIGAFAVQCALCFKWRLIPTKENTSKYIGSILQIPFVCEVAHEWHADLSCDDPEDISQDGSRVWAIDKRTLLNHHLVGAGNLESEVKGVQNLQMCIMLLHLERDCALWLRSKSIWKNMLSLPHKGLPYHNFLFRPQDLSSKIM</sequence>
<feature type="domain" description="CW-type" evidence="5">
    <location>
        <begin position="83"/>
        <end position="142"/>
    </location>
</feature>
<feature type="region of interest" description="Disordered" evidence="4">
    <location>
        <begin position="1"/>
        <end position="26"/>
    </location>
</feature>
<evidence type="ECO:0000259" key="5">
    <source>
        <dbReference type="PROSITE" id="PS51050"/>
    </source>
</evidence>
<keyword evidence="1" id="KW-0479">Metal-binding</keyword>
<protein>
    <recommendedName>
        <fullName evidence="5">CW-type domain-containing protein</fullName>
    </recommendedName>
</protein>
<keyword evidence="3" id="KW-0862">Zinc</keyword>
<dbReference type="InterPro" id="IPR011124">
    <property type="entry name" value="Znf_CW"/>
</dbReference>
<reference evidence="6 7" key="1">
    <citation type="journal article" date="2020" name="Nat. Food">
        <title>A phased Vanilla planifolia genome enables genetic improvement of flavour and production.</title>
        <authorList>
            <person name="Hasing T."/>
            <person name="Tang H."/>
            <person name="Brym M."/>
            <person name="Khazi F."/>
            <person name="Huang T."/>
            <person name="Chambers A.H."/>
        </authorList>
    </citation>
    <scope>NUCLEOTIDE SEQUENCE [LARGE SCALE GENOMIC DNA]</scope>
    <source>
        <tissue evidence="6">Leaf</tissue>
    </source>
</reference>
<accession>A0A835QDF8</accession>
<evidence type="ECO:0000256" key="3">
    <source>
        <dbReference type="ARBA" id="ARBA00022833"/>
    </source>
</evidence>
<keyword evidence="7" id="KW-1185">Reference proteome</keyword>
<evidence type="ECO:0000313" key="6">
    <source>
        <dbReference type="EMBL" id="KAG0470404.1"/>
    </source>
</evidence>
<evidence type="ECO:0000256" key="4">
    <source>
        <dbReference type="SAM" id="MobiDB-lite"/>
    </source>
</evidence>
<evidence type="ECO:0000256" key="2">
    <source>
        <dbReference type="ARBA" id="ARBA00022771"/>
    </source>
</evidence>